<dbReference type="SMART" id="SM00382">
    <property type="entry name" value="AAA"/>
    <property type="match status" value="1"/>
</dbReference>
<feature type="transmembrane region" description="Helical" evidence="7">
    <location>
        <begin position="145"/>
        <end position="165"/>
    </location>
</feature>
<name>A0ABR9ZUT3_9FIRM</name>
<evidence type="ECO:0000259" key="9">
    <source>
        <dbReference type="PROSITE" id="PS50929"/>
    </source>
</evidence>
<dbReference type="PANTHER" id="PTHR24221:SF590">
    <property type="entry name" value="COMPONENT LINKED WITH THE ASSEMBLY OF CYTOCHROME' TRANSPORT TRANSMEMBRANE ATP-BINDING PROTEIN ABC TRANSPORTER CYDD-RELATED"/>
    <property type="match status" value="1"/>
</dbReference>
<dbReference type="InterPro" id="IPR039421">
    <property type="entry name" value="Type_1_exporter"/>
</dbReference>
<dbReference type="Pfam" id="PF00664">
    <property type="entry name" value="ABC_membrane"/>
    <property type="match status" value="1"/>
</dbReference>
<evidence type="ECO:0000313" key="11">
    <source>
        <dbReference type="Proteomes" id="UP000614200"/>
    </source>
</evidence>
<feature type="domain" description="ABC transmembrane type-1" evidence="9">
    <location>
        <begin position="20"/>
        <end position="313"/>
    </location>
</feature>
<feature type="domain" description="ABC transporter" evidence="8">
    <location>
        <begin position="373"/>
        <end position="586"/>
    </location>
</feature>
<dbReference type="EMBL" id="JADKNH010000008">
    <property type="protein sequence ID" value="MBF4694228.1"/>
    <property type="molecule type" value="Genomic_DNA"/>
</dbReference>
<evidence type="ECO:0000256" key="7">
    <source>
        <dbReference type="SAM" id="Phobius"/>
    </source>
</evidence>
<dbReference type="InterPro" id="IPR036640">
    <property type="entry name" value="ABC1_TM_sf"/>
</dbReference>
<comment type="subcellular location">
    <subcellularLocation>
        <location evidence="1">Cell membrane</location>
        <topology evidence="1">Multi-pass membrane protein</topology>
    </subcellularLocation>
</comment>
<keyword evidence="4" id="KW-0067">ATP-binding</keyword>
<organism evidence="10 11">
    <name type="scientific">Fusibacter ferrireducens</name>
    <dbReference type="NCBI Taxonomy" id="2785058"/>
    <lineage>
        <taxon>Bacteria</taxon>
        <taxon>Bacillati</taxon>
        <taxon>Bacillota</taxon>
        <taxon>Clostridia</taxon>
        <taxon>Eubacteriales</taxon>
        <taxon>Eubacteriales Family XII. Incertae Sedis</taxon>
        <taxon>Fusibacter</taxon>
    </lineage>
</organism>
<dbReference type="Pfam" id="PF00005">
    <property type="entry name" value="ABC_tran"/>
    <property type="match status" value="1"/>
</dbReference>
<feature type="transmembrane region" description="Helical" evidence="7">
    <location>
        <begin position="54"/>
        <end position="72"/>
    </location>
</feature>
<feature type="transmembrane region" description="Helical" evidence="7">
    <location>
        <begin position="20"/>
        <end position="42"/>
    </location>
</feature>
<evidence type="ECO:0000256" key="2">
    <source>
        <dbReference type="ARBA" id="ARBA00022692"/>
    </source>
</evidence>
<dbReference type="InterPro" id="IPR014216">
    <property type="entry name" value="ABC_transptr_CydD"/>
</dbReference>
<dbReference type="Gene3D" id="3.40.50.300">
    <property type="entry name" value="P-loop containing nucleotide triphosphate hydrolases"/>
    <property type="match status" value="1"/>
</dbReference>
<dbReference type="SUPFAM" id="SSF90123">
    <property type="entry name" value="ABC transporter transmembrane region"/>
    <property type="match status" value="1"/>
</dbReference>
<dbReference type="CDD" id="cd18584">
    <property type="entry name" value="ABC_6TM_AarD_CydD"/>
    <property type="match status" value="1"/>
</dbReference>
<keyword evidence="11" id="KW-1185">Reference proteome</keyword>
<evidence type="ECO:0000256" key="6">
    <source>
        <dbReference type="ARBA" id="ARBA00023136"/>
    </source>
</evidence>
<feature type="transmembrane region" description="Helical" evidence="7">
    <location>
        <begin position="171"/>
        <end position="189"/>
    </location>
</feature>
<gene>
    <name evidence="10" type="primary">cydD</name>
    <name evidence="10" type="ORF">ISU02_13985</name>
</gene>
<dbReference type="InterPro" id="IPR011527">
    <property type="entry name" value="ABC1_TM_dom"/>
</dbReference>
<dbReference type="PROSITE" id="PS50929">
    <property type="entry name" value="ABC_TM1F"/>
    <property type="match status" value="1"/>
</dbReference>
<sequence length="586" mass="65937">MIDKLLMTAIKNRTHYYTQLIALSLPIVFLTIFQAVSMGWIIDAVFLKRTPLQQLIFPLALLACVFILRPFFNGLFEWQNRKETALAKQNLRAQITHALRLQLIYQGQDQDEFQDRVQDQNHITGRYATLACEGVEHTDAYYAEFVPQIFIMIINTIFVLGFAFYLDWISALIMMVTAPLIPLFMMLIGKTAEGVHQKQWQTLKRMNGHLMDLLRGMTTLHYFERHLSQVESVRQTSENFRKKTMSVMKLTFLSALTLELTATLSTAVIAVSLGVRLLYGQLSFLSALIILLMTPEYYTPLRQLGLKYHAALNAKSVSSQLKSLLDQMPNPNAAEIQELIEIQSNMDTQKSNRPADSSSLSIEHAHMDNSRVFSLHAIQFTYSNGKNIFSNLNLEIHTGDRLAIVGKSGVGKTTLLKILMGVLKPTCGKIYLFEHDITTYPESFFYDSIAFVAQKSKVFNGSVLDNLKFGRPNASVKIVEKYCALTGFDAIIHKLECGYETILGEGHQSLSGGESQLLSLTRACIRETPIFILDEPTSAVDPESEKRIVEALAKIATDKTLIIASHREAVVNLCHQKLELGGEADV</sequence>
<dbReference type="SUPFAM" id="SSF52540">
    <property type="entry name" value="P-loop containing nucleoside triphosphate hydrolases"/>
    <property type="match status" value="1"/>
</dbReference>
<evidence type="ECO:0000256" key="5">
    <source>
        <dbReference type="ARBA" id="ARBA00022989"/>
    </source>
</evidence>
<keyword evidence="6 7" id="KW-0472">Membrane</keyword>
<dbReference type="PANTHER" id="PTHR24221">
    <property type="entry name" value="ATP-BINDING CASSETTE SUB-FAMILY B"/>
    <property type="match status" value="1"/>
</dbReference>
<accession>A0ABR9ZUT3</accession>
<reference evidence="10 11" key="1">
    <citation type="submission" date="2020-11" db="EMBL/GenBank/DDBJ databases">
        <title>Fusibacter basophilias sp. nov.</title>
        <authorList>
            <person name="Qiu D."/>
        </authorList>
    </citation>
    <scope>NUCLEOTIDE SEQUENCE [LARGE SCALE GENOMIC DNA]</scope>
    <source>
        <strain evidence="10 11">Q10-2</strain>
    </source>
</reference>
<proteinExistence type="predicted"/>
<dbReference type="InterPro" id="IPR003439">
    <property type="entry name" value="ABC_transporter-like_ATP-bd"/>
</dbReference>
<keyword evidence="5 7" id="KW-1133">Transmembrane helix</keyword>
<evidence type="ECO:0000256" key="1">
    <source>
        <dbReference type="ARBA" id="ARBA00004651"/>
    </source>
</evidence>
<evidence type="ECO:0000259" key="8">
    <source>
        <dbReference type="PROSITE" id="PS50893"/>
    </source>
</evidence>
<dbReference type="InterPro" id="IPR003593">
    <property type="entry name" value="AAA+_ATPase"/>
</dbReference>
<comment type="caution">
    <text evidence="10">The sequence shown here is derived from an EMBL/GenBank/DDBJ whole genome shotgun (WGS) entry which is preliminary data.</text>
</comment>
<keyword evidence="2 7" id="KW-0812">Transmembrane</keyword>
<dbReference type="PROSITE" id="PS50893">
    <property type="entry name" value="ABC_TRANSPORTER_2"/>
    <property type="match status" value="1"/>
</dbReference>
<evidence type="ECO:0000313" key="10">
    <source>
        <dbReference type="EMBL" id="MBF4694228.1"/>
    </source>
</evidence>
<evidence type="ECO:0000256" key="4">
    <source>
        <dbReference type="ARBA" id="ARBA00022840"/>
    </source>
</evidence>
<protein>
    <submittedName>
        <fullName evidence="10">Thiol reductant ABC exporter subunit CydD</fullName>
    </submittedName>
</protein>
<dbReference type="InterPro" id="IPR027417">
    <property type="entry name" value="P-loop_NTPase"/>
</dbReference>
<keyword evidence="3" id="KW-0547">Nucleotide-binding</keyword>
<dbReference type="Proteomes" id="UP000614200">
    <property type="component" value="Unassembled WGS sequence"/>
</dbReference>
<dbReference type="RefSeq" id="WP_194702464.1">
    <property type="nucleotide sequence ID" value="NZ_JADKNH010000008.1"/>
</dbReference>
<evidence type="ECO:0000256" key="3">
    <source>
        <dbReference type="ARBA" id="ARBA00022741"/>
    </source>
</evidence>
<dbReference type="NCBIfam" id="TIGR02857">
    <property type="entry name" value="CydD"/>
    <property type="match status" value="1"/>
</dbReference>
<feature type="transmembrane region" description="Helical" evidence="7">
    <location>
        <begin position="250"/>
        <end position="271"/>
    </location>
</feature>
<dbReference type="Gene3D" id="1.20.1560.10">
    <property type="entry name" value="ABC transporter type 1, transmembrane domain"/>
    <property type="match status" value="1"/>
</dbReference>